<dbReference type="eggNOG" id="ENOG5031VD1">
    <property type="taxonomic scope" value="Bacteria"/>
</dbReference>
<accession>E6SCI4</accession>
<protein>
    <submittedName>
        <fullName evidence="1">Uncharacterized protein</fullName>
    </submittedName>
</protein>
<dbReference type="Proteomes" id="UP000008914">
    <property type="component" value="Chromosome"/>
</dbReference>
<sequence length="148" mass="16189">MTTTISETPDPAPRRPDASVQRLWRALHDCALLTAWTPQRDALWHAIDDLVCTRSATRAVPFGSNTEVEITGEYAHDELIAAIEWLTANEVRARGLDPEHLFAVLRAVATRSANGSARAAQLDMLHGMTNVPPGDPVRWLALDEEGAA</sequence>
<evidence type="ECO:0000313" key="2">
    <source>
        <dbReference type="Proteomes" id="UP000008914"/>
    </source>
</evidence>
<dbReference type="STRING" id="710696.Intca_3102"/>
<organism evidence="1 2">
    <name type="scientific">Intrasporangium calvum (strain ATCC 23552 / DSM 43043 / JCM 3097 / NBRC 12989 / NCIMB 10167 / NRRL B-3866 / 7 KIP)</name>
    <dbReference type="NCBI Taxonomy" id="710696"/>
    <lineage>
        <taxon>Bacteria</taxon>
        <taxon>Bacillati</taxon>
        <taxon>Actinomycetota</taxon>
        <taxon>Actinomycetes</taxon>
        <taxon>Micrococcales</taxon>
        <taxon>Intrasporangiaceae</taxon>
        <taxon>Intrasporangium</taxon>
    </lineage>
</organism>
<dbReference type="AlphaFoldDB" id="E6SCI4"/>
<dbReference type="KEGG" id="ica:Intca_3102"/>
<keyword evidence="2" id="KW-1185">Reference proteome</keyword>
<dbReference type="OrthoDB" id="4869970at2"/>
<gene>
    <name evidence="1" type="ordered locus">Intca_3102</name>
</gene>
<dbReference type="HOGENOM" id="CLU_1756381_0_0_11"/>
<dbReference type="RefSeq" id="WP_013493900.1">
    <property type="nucleotide sequence ID" value="NC_014830.1"/>
</dbReference>
<evidence type="ECO:0000313" key="1">
    <source>
        <dbReference type="EMBL" id="ADU49588.1"/>
    </source>
</evidence>
<reference evidence="1 2" key="1">
    <citation type="journal article" date="2010" name="Stand. Genomic Sci.">
        <title>Complete genome sequence of Intrasporangium calvum type strain (7 KIP).</title>
        <authorList>
            <person name="Del Rio T.G."/>
            <person name="Chertkov O."/>
            <person name="Yasawong M."/>
            <person name="Lucas S."/>
            <person name="Deshpande S."/>
            <person name="Cheng J.F."/>
            <person name="Detter C."/>
            <person name="Tapia R."/>
            <person name="Han C."/>
            <person name="Goodwin L."/>
            <person name="Pitluck S."/>
            <person name="Liolios K."/>
            <person name="Ivanova N."/>
            <person name="Mavromatis K."/>
            <person name="Pati A."/>
            <person name="Chen A."/>
            <person name="Palaniappan K."/>
            <person name="Land M."/>
            <person name="Hauser L."/>
            <person name="Chang Y.J."/>
            <person name="Jeffries C.D."/>
            <person name="Rohde M."/>
            <person name="Pukall R."/>
            <person name="Sikorski J."/>
            <person name="Goker M."/>
            <person name="Woyke T."/>
            <person name="Bristow J."/>
            <person name="Eisen J.A."/>
            <person name="Markowitz V."/>
            <person name="Hugenholtz P."/>
            <person name="Kyrpides N.C."/>
            <person name="Klenk H.P."/>
            <person name="Lapidus A."/>
        </authorList>
    </citation>
    <scope>NUCLEOTIDE SEQUENCE [LARGE SCALE GENOMIC DNA]</scope>
    <source>
        <strain evidence="2">ATCC 23552 / DSM 43043 / JCM 3097 / NBRC 12989 / 7 KIP</strain>
    </source>
</reference>
<proteinExistence type="predicted"/>
<name>E6SCI4_INTC7</name>
<dbReference type="EMBL" id="CP002343">
    <property type="protein sequence ID" value="ADU49588.1"/>
    <property type="molecule type" value="Genomic_DNA"/>
</dbReference>